<sequence length="61" mass="6836">MSLYPWEWQLPWVHPGCVCANGTTCAVHPGRREADRIAGELATTAARTIDEEWARWNAPGE</sequence>
<accession>A0A9X3SN43</accession>
<evidence type="ECO:0000313" key="1">
    <source>
        <dbReference type="EMBL" id="MDA0564806.1"/>
    </source>
</evidence>
<reference evidence="1" key="1">
    <citation type="submission" date="2021-10" db="EMBL/GenBank/DDBJ databases">
        <title>Streptomonospora sp. nov., isolated from mangrove soil.</title>
        <authorList>
            <person name="Chen X."/>
            <person name="Ge X."/>
            <person name="Liu W."/>
        </authorList>
    </citation>
    <scope>NUCLEOTIDE SEQUENCE</scope>
    <source>
        <strain evidence="1">S1-112</strain>
    </source>
</reference>
<gene>
    <name evidence="1" type="ORF">LG943_10790</name>
</gene>
<organism evidence="1 2">
    <name type="scientific">Streptomonospora mangrovi</name>
    <dbReference type="NCBI Taxonomy" id="2883123"/>
    <lineage>
        <taxon>Bacteria</taxon>
        <taxon>Bacillati</taxon>
        <taxon>Actinomycetota</taxon>
        <taxon>Actinomycetes</taxon>
        <taxon>Streptosporangiales</taxon>
        <taxon>Nocardiopsidaceae</taxon>
        <taxon>Streptomonospora</taxon>
    </lineage>
</organism>
<evidence type="ECO:0000313" key="2">
    <source>
        <dbReference type="Proteomes" id="UP001140076"/>
    </source>
</evidence>
<dbReference type="EMBL" id="JAJAQC010000015">
    <property type="protein sequence ID" value="MDA0564806.1"/>
    <property type="molecule type" value="Genomic_DNA"/>
</dbReference>
<protein>
    <submittedName>
        <fullName evidence="1">Uncharacterized protein</fullName>
    </submittedName>
</protein>
<dbReference type="RefSeq" id="WP_270072084.1">
    <property type="nucleotide sequence ID" value="NZ_JAJAQC010000015.1"/>
</dbReference>
<comment type="caution">
    <text evidence="1">The sequence shown here is derived from an EMBL/GenBank/DDBJ whole genome shotgun (WGS) entry which is preliminary data.</text>
</comment>
<dbReference type="Proteomes" id="UP001140076">
    <property type="component" value="Unassembled WGS sequence"/>
</dbReference>
<proteinExistence type="predicted"/>
<dbReference type="AlphaFoldDB" id="A0A9X3SN43"/>
<name>A0A9X3SN43_9ACTN</name>
<keyword evidence="2" id="KW-1185">Reference proteome</keyword>